<name>A0A0D3ITX7_EMIH1</name>
<evidence type="ECO:0000259" key="3">
    <source>
        <dbReference type="Pfam" id="PF09353"/>
    </source>
</evidence>
<dbReference type="InterPro" id="IPR044687">
    <property type="entry name" value="LPA3"/>
</dbReference>
<accession>A0A0D3ITX7</accession>
<dbReference type="RefSeq" id="XP_005767141.1">
    <property type="nucleotide sequence ID" value="XM_005767084.1"/>
</dbReference>
<evidence type="ECO:0000256" key="2">
    <source>
        <dbReference type="SAM" id="SignalP"/>
    </source>
</evidence>
<evidence type="ECO:0000313" key="4">
    <source>
        <dbReference type="EnsemblProtists" id="EOD14712"/>
    </source>
</evidence>
<organism evidence="4 5">
    <name type="scientific">Emiliania huxleyi (strain CCMP1516)</name>
    <dbReference type="NCBI Taxonomy" id="280463"/>
    <lineage>
        <taxon>Eukaryota</taxon>
        <taxon>Haptista</taxon>
        <taxon>Haptophyta</taxon>
        <taxon>Prymnesiophyceae</taxon>
        <taxon>Isochrysidales</taxon>
        <taxon>Noelaerhabdaceae</taxon>
        <taxon>Emiliania</taxon>
    </lineage>
</organism>
<dbReference type="PANTHER" id="PTHR34051:SF2">
    <property type="entry name" value="PROTEIN LPA3"/>
    <property type="match status" value="1"/>
</dbReference>
<feature type="chain" id="PRO_5044249617" description="DUF1995 domain-containing protein" evidence="2">
    <location>
        <begin position="16"/>
        <end position="380"/>
    </location>
</feature>
<keyword evidence="2" id="KW-0732">Signal</keyword>
<dbReference type="EnsemblProtists" id="EOD14712">
    <property type="protein sequence ID" value="EOD14712"/>
    <property type="gene ID" value="EMIHUDRAFT_448179"/>
</dbReference>
<dbReference type="STRING" id="2903.R1BY38"/>
<feature type="signal peptide" evidence="2">
    <location>
        <begin position="1"/>
        <end position="15"/>
    </location>
</feature>
<protein>
    <recommendedName>
        <fullName evidence="3">DUF1995 domain-containing protein</fullName>
    </recommendedName>
</protein>
<feature type="region of interest" description="Disordered" evidence="1">
    <location>
        <begin position="44"/>
        <end position="73"/>
    </location>
</feature>
<evidence type="ECO:0000256" key="1">
    <source>
        <dbReference type="SAM" id="MobiDB-lite"/>
    </source>
</evidence>
<keyword evidence="5" id="KW-1185">Reference proteome</keyword>
<reference evidence="5" key="1">
    <citation type="journal article" date="2013" name="Nature">
        <title>Pan genome of the phytoplankton Emiliania underpins its global distribution.</title>
        <authorList>
            <person name="Read B.A."/>
            <person name="Kegel J."/>
            <person name="Klute M.J."/>
            <person name="Kuo A."/>
            <person name="Lefebvre S.C."/>
            <person name="Maumus F."/>
            <person name="Mayer C."/>
            <person name="Miller J."/>
            <person name="Monier A."/>
            <person name="Salamov A."/>
            <person name="Young J."/>
            <person name="Aguilar M."/>
            <person name="Claverie J.M."/>
            <person name="Frickenhaus S."/>
            <person name="Gonzalez K."/>
            <person name="Herman E.K."/>
            <person name="Lin Y.C."/>
            <person name="Napier J."/>
            <person name="Ogata H."/>
            <person name="Sarno A.F."/>
            <person name="Shmutz J."/>
            <person name="Schroeder D."/>
            <person name="de Vargas C."/>
            <person name="Verret F."/>
            <person name="von Dassow P."/>
            <person name="Valentin K."/>
            <person name="Van de Peer Y."/>
            <person name="Wheeler G."/>
            <person name="Dacks J.B."/>
            <person name="Delwiche C.F."/>
            <person name="Dyhrman S.T."/>
            <person name="Glockner G."/>
            <person name="John U."/>
            <person name="Richards T."/>
            <person name="Worden A.Z."/>
            <person name="Zhang X."/>
            <person name="Grigoriev I.V."/>
            <person name="Allen A.E."/>
            <person name="Bidle K."/>
            <person name="Borodovsky M."/>
            <person name="Bowler C."/>
            <person name="Brownlee C."/>
            <person name="Cock J.M."/>
            <person name="Elias M."/>
            <person name="Gladyshev V.N."/>
            <person name="Groth M."/>
            <person name="Guda C."/>
            <person name="Hadaegh A."/>
            <person name="Iglesias-Rodriguez M.D."/>
            <person name="Jenkins J."/>
            <person name="Jones B.M."/>
            <person name="Lawson T."/>
            <person name="Leese F."/>
            <person name="Lindquist E."/>
            <person name="Lobanov A."/>
            <person name="Lomsadze A."/>
            <person name="Malik S.B."/>
            <person name="Marsh M.E."/>
            <person name="Mackinder L."/>
            <person name="Mock T."/>
            <person name="Mueller-Roeber B."/>
            <person name="Pagarete A."/>
            <person name="Parker M."/>
            <person name="Probert I."/>
            <person name="Quesneville H."/>
            <person name="Raines C."/>
            <person name="Rensing S.A."/>
            <person name="Riano-Pachon D.M."/>
            <person name="Richier S."/>
            <person name="Rokitta S."/>
            <person name="Shiraiwa Y."/>
            <person name="Soanes D.M."/>
            <person name="van der Giezen M."/>
            <person name="Wahlund T.M."/>
            <person name="Williams B."/>
            <person name="Wilson W."/>
            <person name="Wolfe G."/>
            <person name="Wurch L.L."/>
        </authorList>
    </citation>
    <scope>NUCLEOTIDE SEQUENCE</scope>
</reference>
<feature type="domain" description="DUF1995" evidence="3">
    <location>
        <begin position="78"/>
        <end position="335"/>
    </location>
</feature>
<dbReference type="eggNOG" id="ENOG502QW2X">
    <property type="taxonomic scope" value="Eukaryota"/>
</dbReference>
<dbReference type="Pfam" id="PF09353">
    <property type="entry name" value="DUF1995"/>
    <property type="match status" value="1"/>
</dbReference>
<dbReference type="AlphaFoldDB" id="A0A0D3ITX7"/>
<dbReference type="KEGG" id="ehx:EMIHUDRAFT_448179"/>
<evidence type="ECO:0000313" key="5">
    <source>
        <dbReference type="Proteomes" id="UP000013827"/>
    </source>
</evidence>
<dbReference type="OMA" id="KSATWWE"/>
<dbReference type="GeneID" id="17260917"/>
<proteinExistence type="predicted"/>
<dbReference type="PaxDb" id="2903-EOD14712"/>
<dbReference type="PANTHER" id="PTHR34051">
    <property type="entry name" value="PROTEIN LOW PSII ACCUMULATION 3, CHLOROPLASTIC"/>
    <property type="match status" value="1"/>
</dbReference>
<dbReference type="Proteomes" id="UP000013827">
    <property type="component" value="Unassembled WGS sequence"/>
</dbReference>
<sequence length="380" mass="40766">MFALSLLMLVASASAVATTARTVAPAAVAARIVRVAAPLRMQAGEASPPLSSLDPEANRPRPAAPPVEAPAGTETLPPTSFLSLIEQAAAATEKALADGSRLLEVEFPPVPLSKLEDSAISAYDLLSANLQLVLEYAQRLNRVLNASPDQSIAITLPDAAERVRATEYLGDAEPAPGVRLWALSGGDAQPSPFGFLTSLVKSSDAAVEAAPWASAYIVLGVSCAELPSIRKLAELDDSTPIIAFNLKLDTLRGDLGLPGFPSKETHHAFLSRLKPVYYMRPRSYSLSLSRPPFLLSYQGVLFRCYPEGYQTLLDRGQGSYRRVCVQQRRPALGAFKAELTRALKVDDATAASAISQTGYKQSTWWEDDADGRDLSADWRS</sequence>
<dbReference type="HOGENOM" id="CLU_052261_1_0_1"/>
<reference evidence="4" key="2">
    <citation type="submission" date="2024-10" db="UniProtKB">
        <authorList>
            <consortium name="EnsemblProtists"/>
        </authorList>
    </citation>
    <scope>IDENTIFICATION</scope>
</reference>
<dbReference type="InterPro" id="IPR018962">
    <property type="entry name" value="DUF1995"/>
</dbReference>